<accession>A0A2J7ZZX1</accession>
<keyword evidence="4" id="KW-1185">Reference proteome</keyword>
<evidence type="ECO:0000259" key="2">
    <source>
        <dbReference type="Pfam" id="PF22494"/>
    </source>
</evidence>
<dbReference type="Proteomes" id="UP000236333">
    <property type="component" value="Unassembled WGS sequence"/>
</dbReference>
<proteinExistence type="predicted"/>
<dbReference type="InterPro" id="IPR052956">
    <property type="entry name" value="Mesenchyme-surface_protein"/>
</dbReference>
<reference evidence="3 4" key="1">
    <citation type="journal article" date="2017" name="Mol. Biol. Evol.">
        <title>The 4-celled Tetrabaena socialis nuclear genome reveals the essential components for genetic control of cell number at the origin of multicellularity in the volvocine lineage.</title>
        <authorList>
            <person name="Featherston J."/>
            <person name="Arakaki Y."/>
            <person name="Hanschen E.R."/>
            <person name="Ferris P.J."/>
            <person name="Michod R.E."/>
            <person name="Olson B.J.S.C."/>
            <person name="Nozaki H."/>
            <person name="Durand P.M."/>
        </authorList>
    </citation>
    <scope>NUCLEOTIDE SEQUENCE [LARGE SCALE GENOMIC DNA]</scope>
    <source>
        <strain evidence="3 4">NIES-571</strain>
    </source>
</reference>
<comment type="caution">
    <text evidence="3">The sequence shown here is derived from an EMBL/GenBank/DDBJ whole genome shotgun (WGS) entry which is preliminary data.</text>
</comment>
<dbReference type="EMBL" id="PGGS01000277">
    <property type="protein sequence ID" value="PNH05822.1"/>
    <property type="molecule type" value="Genomic_DNA"/>
</dbReference>
<feature type="signal peptide" evidence="1">
    <location>
        <begin position="1"/>
        <end position="23"/>
    </location>
</feature>
<dbReference type="PANTHER" id="PTHR46928">
    <property type="entry name" value="MESENCHYME-SPECIFIC CELL SURFACE GLYCOPROTEIN"/>
    <property type="match status" value="1"/>
</dbReference>
<evidence type="ECO:0000313" key="3">
    <source>
        <dbReference type="EMBL" id="PNH05822.1"/>
    </source>
</evidence>
<gene>
    <name evidence="3" type="ORF">TSOC_007886</name>
</gene>
<dbReference type="InterPro" id="IPR011048">
    <property type="entry name" value="Haem_d1_sf"/>
</dbReference>
<keyword evidence="1" id="KW-0732">Signal</keyword>
<feature type="domain" description="Choice-of-anchor I" evidence="2">
    <location>
        <begin position="53"/>
        <end position="569"/>
    </location>
</feature>
<organism evidence="3 4">
    <name type="scientific">Tetrabaena socialis</name>
    <dbReference type="NCBI Taxonomy" id="47790"/>
    <lineage>
        <taxon>Eukaryota</taxon>
        <taxon>Viridiplantae</taxon>
        <taxon>Chlorophyta</taxon>
        <taxon>core chlorophytes</taxon>
        <taxon>Chlorophyceae</taxon>
        <taxon>CS clade</taxon>
        <taxon>Chlamydomonadales</taxon>
        <taxon>Tetrabaenaceae</taxon>
        <taxon>Tetrabaena</taxon>
    </lineage>
</organism>
<evidence type="ECO:0000256" key="1">
    <source>
        <dbReference type="SAM" id="SignalP"/>
    </source>
</evidence>
<protein>
    <submittedName>
        <fullName evidence="3">Gigasin-3a</fullName>
    </submittedName>
</protein>
<dbReference type="NCBIfam" id="NF038117">
    <property type="entry name" value="choice_anch_I"/>
    <property type="match status" value="1"/>
</dbReference>
<sequence>MVSRAHGALALAALAVVLRVATAEEFSGCIPTLGLSLTRLSSLKVGNWTGSSSIEVLDYDPESKLTAVVEARVSATTPLALLILNFADAAAPVIHHRILVGASAGEGSMYGTPNSVSVWNGYAALALDGSPSTSPGFVRIYHMASGAKVGEVQVCAMPDSVKWTSEGRRLIVACEGEPATQTVVGSNPTVEPNPSGAIGIVYVTKAGSYTPVGSFCPVTSFNMSAKVLGFQPYIDSLSTAEYELLLSKGLRVDPRLTKATAAKDIEPEYIALPKEKNPRVGWVTLQENNAVASLDLTFGSERILAIWPLGLKDWSNNGTSLRSFDNLYSWFQPDTITYAKMGRRGLLFLANEGDSKEEALRVKDLAGGLDPTAFPNAALLRQDGELGRLTVDPLFGIKGGYNTSKAYNEQGPYEKLIAYGGRSWSILDATTGKLVYESGDAIESIMAAHPLASLCFNCDRESNAADSRSDNAGPEPEAIEVFKRGSRWYAAIGLERMGGFLLYDVTDPAQPVYGDYVYNRNWTLPSSAATSLLGDLAPEMIKYVPAEHSNNGQALLLLANEASATVSTWGVDSC</sequence>
<dbReference type="PANTHER" id="PTHR46928:SF1">
    <property type="entry name" value="MESENCHYME-SPECIFIC CELL SURFACE GLYCOPROTEIN"/>
    <property type="match status" value="1"/>
</dbReference>
<dbReference type="SUPFAM" id="SSF51004">
    <property type="entry name" value="C-terminal (heme d1) domain of cytochrome cd1-nitrite reductase"/>
    <property type="match status" value="1"/>
</dbReference>
<dbReference type="OrthoDB" id="425936at2759"/>
<dbReference type="InterPro" id="IPR055188">
    <property type="entry name" value="Choice_anch_I"/>
</dbReference>
<evidence type="ECO:0000313" key="4">
    <source>
        <dbReference type="Proteomes" id="UP000236333"/>
    </source>
</evidence>
<dbReference type="AlphaFoldDB" id="A0A2J7ZZX1"/>
<name>A0A2J7ZZX1_9CHLO</name>
<feature type="chain" id="PRO_5014324745" evidence="1">
    <location>
        <begin position="24"/>
        <end position="574"/>
    </location>
</feature>
<dbReference type="Pfam" id="PF22494">
    <property type="entry name" value="choice_anch_I"/>
    <property type="match status" value="1"/>
</dbReference>